<gene>
    <name evidence="4" type="ORF">N7456_000384</name>
</gene>
<sequence length="444" mass="48759">MVISDSTPSRCQGKVEEAIQRFQARNPKSFEHHEAAIGSMPGGNTRTLLHTAPFPIAMVRGEGTKLYDLDGHEYFDFVGELTAGLYGHSNPKIKEAMTSVLSDIGLSLGATNIYEKKYADLLCSRFDLDSVRFANSGTEANIHALAAAREFTGKRKVVVFRGGYHGSVLAFGLGIAPNNVDREDWILSQYNDPDALEEVFTTHNDIAAVLVEGMQGSAGGIPGSKEFLRAIREQTRKAGTVFILDEVMTSRLHPGGLAATLDEKPDLKTLGKYLGGGMPFGAFGGRRDIMAVYDPRKQGSLSHSGTFQNNTLMLNAGYTGLAEVFTPDVTIQLNKKGEKFRTDLLEIFEGTEFTVTGVGSLMCIHCTKMGLTSTQIRAKDEYAPYEDLDLKKLFWLEMMEAGFWIHQRGSIALNLAMDAEAMEAFVRAVKAFCSRHHELVYCPT</sequence>
<dbReference type="InterPro" id="IPR015424">
    <property type="entry name" value="PyrdxlP-dep_Trfase"/>
</dbReference>
<proteinExistence type="inferred from homology"/>
<keyword evidence="4" id="KW-0808">Transferase</keyword>
<comment type="caution">
    <text evidence="4">The sequence shown here is derived from an EMBL/GenBank/DDBJ whole genome shotgun (WGS) entry which is preliminary data.</text>
</comment>
<reference evidence="4" key="2">
    <citation type="journal article" date="2023" name="IMA Fungus">
        <title>Comparative genomic study of the Penicillium genus elucidates a diverse pangenome and 15 lateral gene transfer events.</title>
        <authorList>
            <person name="Petersen C."/>
            <person name="Sorensen T."/>
            <person name="Nielsen M.R."/>
            <person name="Sondergaard T.E."/>
            <person name="Sorensen J.L."/>
            <person name="Fitzpatrick D.A."/>
            <person name="Frisvad J.C."/>
            <person name="Nielsen K.L."/>
        </authorList>
    </citation>
    <scope>NUCLEOTIDE SEQUENCE</scope>
    <source>
        <strain evidence="4">IBT 30069</strain>
    </source>
</reference>
<name>A0A9W9GC21_9EURO</name>
<evidence type="ECO:0000313" key="4">
    <source>
        <dbReference type="EMBL" id="KAJ5116036.1"/>
    </source>
</evidence>
<dbReference type="GO" id="GO:0008483">
    <property type="term" value="F:transaminase activity"/>
    <property type="evidence" value="ECO:0007669"/>
    <property type="project" value="UniProtKB-KW"/>
</dbReference>
<dbReference type="Gene3D" id="3.40.640.10">
    <property type="entry name" value="Type I PLP-dependent aspartate aminotransferase-like (Major domain)"/>
    <property type="match status" value="1"/>
</dbReference>
<dbReference type="EMBL" id="JAPQKH010000001">
    <property type="protein sequence ID" value="KAJ5116036.1"/>
    <property type="molecule type" value="Genomic_DNA"/>
</dbReference>
<keyword evidence="4" id="KW-0032">Aminotransferase</keyword>
<evidence type="ECO:0000256" key="2">
    <source>
        <dbReference type="ARBA" id="ARBA00022898"/>
    </source>
</evidence>
<dbReference type="PANTHER" id="PTHR43713:SF3">
    <property type="entry name" value="GLUTAMATE-1-SEMIALDEHYDE 2,1-AMINOMUTASE 1, CHLOROPLASTIC-RELATED"/>
    <property type="match status" value="1"/>
</dbReference>
<comment type="similarity">
    <text evidence="3">Belongs to the class-III pyridoxal-phosphate-dependent aminotransferase family.</text>
</comment>
<evidence type="ECO:0000256" key="1">
    <source>
        <dbReference type="ARBA" id="ARBA00001933"/>
    </source>
</evidence>
<protein>
    <submittedName>
        <fullName evidence="4">Aminotransferase</fullName>
    </submittedName>
</protein>
<dbReference type="InterPro" id="IPR015422">
    <property type="entry name" value="PyrdxlP-dep_Trfase_small"/>
</dbReference>
<organism evidence="4 5">
    <name type="scientific">Penicillium angulare</name>
    <dbReference type="NCBI Taxonomy" id="116970"/>
    <lineage>
        <taxon>Eukaryota</taxon>
        <taxon>Fungi</taxon>
        <taxon>Dikarya</taxon>
        <taxon>Ascomycota</taxon>
        <taxon>Pezizomycotina</taxon>
        <taxon>Eurotiomycetes</taxon>
        <taxon>Eurotiomycetidae</taxon>
        <taxon>Eurotiales</taxon>
        <taxon>Aspergillaceae</taxon>
        <taxon>Penicillium</taxon>
    </lineage>
</organism>
<keyword evidence="2 3" id="KW-0663">Pyridoxal phosphate</keyword>
<evidence type="ECO:0000313" key="5">
    <source>
        <dbReference type="Proteomes" id="UP001149165"/>
    </source>
</evidence>
<dbReference type="AlphaFoldDB" id="A0A9W9GC21"/>
<accession>A0A9W9GC21</accession>
<dbReference type="InterPro" id="IPR015421">
    <property type="entry name" value="PyrdxlP-dep_Trfase_major"/>
</dbReference>
<reference evidence="4" key="1">
    <citation type="submission" date="2022-11" db="EMBL/GenBank/DDBJ databases">
        <authorList>
            <person name="Petersen C."/>
        </authorList>
    </citation>
    <scope>NUCLEOTIDE SEQUENCE</scope>
    <source>
        <strain evidence="4">IBT 30069</strain>
    </source>
</reference>
<dbReference type="SUPFAM" id="SSF53383">
    <property type="entry name" value="PLP-dependent transferases"/>
    <property type="match status" value="1"/>
</dbReference>
<dbReference type="PANTHER" id="PTHR43713">
    <property type="entry name" value="GLUTAMATE-1-SEMIALDEHYDE 2,1-AMINOMUTASE"/>
    <property type="match status" value="1"/>
</dbReference>
<evidence type="ECO:0000256" key="3">
    <source>
        <dbReference type="RuleBase" id="RU003560"/>
    </source>
</evidence>
<dbReference type="OrthoDB" id="425114at2759"/>
<dbReference type="Pfam" id="PF00202">
    <property type="entry name" value="Aminotran_3"/>
    <property type="match status" value="1"/>
</dbReference>
<dbReference type="InterPro" id="IPR005814">
    <property type="entry name" value="Aminotrans_3"/>
</dbReference>
<dbReference type="Proteomes" id="UP001149165">
    <property type="component" value="Unassembled WGS sequence"/>
</dbReference>
<comment type="cofactor">
    <cofactor evidence="1">
        <name>pyridoxal 5'-phosphate</name>
        <dbReference type="ChEBI" id="CHEBI:597326"/>
    </cofactor>
</comment>
<dbReference type="GO" id="GO:0030170">
    <property type="term" value="F:pyridoxal phosphate binding"/>
    <property type="evidence" value="ECO:0007669"/>
    <property type="project" value="InterPro"/>
</dbReference>
<keyword evidence="5" id="KW-1185">Reference proteome</keyword>
<dbReference type="Gene3D" id="3.90.1150.10">
    <property type="entry name" value="Aspartate Aminotransferase, domain 1"/>
    <property type="match status" value="1"/>
</dbReference>